<dbReference type="Proteomes" id="UP000196082">
    <property type="component" value="Unassembled WGS sequence"/>
</dbReference>
<dbReference type="AlphaFoldDB" id="A0A1Y3KDK1"/>
<dbReference type="InterPro" id="IPR010982">
    <property type="entry name" value="Lambda_DNA-bd_dom_sf"/>
</dbReference>
<name>A0A1Y3KDK1_PSEPU</name>
<evidence type="ECO:0000313" key="3">
    <source>
        <dbReference type="Proteomes" id="UP000196082"/>
    </source>
</evidence>
<gene>
    <name evidence="2" type="ORF">B8W72_28970</name>
</gene>
<dbReference type="EMBL" id="NFSB01000090">
    <property type="protein sequence ID" value="OUM23926.1"/>
    <property type="molecule type" value="Genomic_DNA"/>
</dbReference>
<reference evidence="2 3" key="1">
    <citation type="submission" date="2017-05" db="EMBL/GenBank/DDBJ databases">
        <title>Whole genome sequence of Pseudomonas putida isolate 1312 commercialized as a biostimulant.</title>
        <authorList>
            <person name="Crovadore J."/>
            <person name="Blanc P."/>
            <person name="Chablais R."/>
            <person name="Cochard B."/>
            <person name="Grizard D."/>
            <person name="Lefort F."/>
        </authorList>
    </citation>
    <scope>NUCLEOTIDE SEQUENCE [LARGE SCALE GENOMIC DNA]</scope>
    <source>
        <strain evidence="2 3">1312</strain>
    </source>
</reference>
<feature type="domain" description="HigA2-like helix-turn-helix" evidence="1">
    <location>
        <begin position="11"/>
        <end position="90"/>
    </location>
</feature>
<dbReference type="GO" id="GO:0003677">
    <property type="term" value="F:DNA binding"/>
    <property type="evidence" value="ECO:0007669"/>
    <property type="project" value="InterPro"/>
</dbReference>
<evidence type="ECO:0000259" key="1">
    <source>
        <dbReference type="Pfam" id="PF13744"/>
    </source>
</evidence>
<dbReference type="Gene3D" id="1.10.260.40">
    <property type="entry name" value="lambda repressor-like DNA-binding domains"/>
    <property type="match status" value="1"/>
</dbReference>
<comment type="caution">
    <text evidence="2">The sequence shown here is derived from an EMBL/GenBank/DDBJ whole genome shotgun (WGS) entry which is preliminary data.</text>
</comment>
<accession>A0A1Y3KDK1</accession>
<dbReference type="Pfam" id="PF13744">
    <property type="entry name" value="HTH_37"/>
    <property type="match status" value="1"/>
</dbReference>
<dbReference type="SUPFAM" id="SSF47413">
    <property type="entry name" value="lambda repressor-like DNA-binding domains"/>
    <property type="match status" value="1"/>
</dbReference>
<evidence type="ECO:0000313" key="2">
    <source>
        <dbReference type="EMBL" id="OUM23926.1"/>
    </source>
</evidence>
<dbReference type="RefSeq" id="WP_086979054.1">
    <property type="nucleotide sequence ID" value="NZ_NFSB01000090.1"/>
</dbReference>
<sequence length="106" mass="11576">MTEIEAGSGNVYADLNSADANEMLVKAQLASKICSIIKARHLTQVQAAAVLGLPQPKVSEMMRGKFRGISETKMIDCLARLGRDIQIVIKPAPRSRREGRVEVIIT</sequence>
<proteinExistence type="predicted"/>
<dbReference type="InterPro" id="IPR039554">
    <property type="entry name" value="HigA2-like_HTH"/>
</dbReference>
<protein>
    <submittedName>
        <fullName evidence="2">Transcriptional regulator</fullName>
    </submittedName>
</protein>
<organism evidence="2 3">
    <name type="scientific">Pseudomonas putida</name>
    <name type="common">Arthrobacter siderocapsulatus</name>
    <dbReference type="NCBI Taxonomy" id="303"/>
    <lineage>
        <taxon>Bacteria</taxon>
        <taxon>Pseudomonadati</taxon>
        <taxon>Pseudomonadota</taxon>
        <taxon>Gammaproteobacteria</taxon>
        <taxon>Pseudomonadales</taxon>
        <taxon>Pseudomonadaceae</taxon>
        <taxon>Pseudomonas</taxon>
    </lineage>
</organism>